<dbReference type="GO" id="GO:0005886">
    <property type="term" value="C:plasma membrane"/>
    <property type="evidence" value="ECO:0007669"/>
    <property type="project" value="TreeGrafter"/>
</dbReference>
<dbReference type="AlphaFoldDB" id="A0A850H2T0"/>
<organism evidence="2 3">
    <name type="scientific">Qipengyuania atrilutea</name>
    <dbReference type="NCBI Taxonomy" id="2744473"/>
    <lineage>
        <taxon>Bacteria</taxon>
        <taxon>Pseudomonadati</taxon>
        <taxon>Pseudomonadota</taxon>
        <taxon>Alphaproteobacteria</taxon>
        <taxon>Sphingomonadales</taxon>
        <taxon>Erythrobacteraceae</taxon>
        <taxon>Qipengyuania</taxon>
    </lineage>
</organism>
<protein>
    <submittedName>
        <fullName evidence="2">FkbM family methyltransferase</fullName>
    </submittedName>
</protein>
<keyword evidence="3" id="KW-1185">Reference proteome</keyword>
<evidence type="ECO:0000313" key="2">
    <source>
        <dbReference type="EMBL" id="NVD44890.1"/>
    </source>
</evidence>
<dbReference type="GO" id="GO:0006888">
    <property type="term" value="P:endoplasmic reticulum to Golgi vesicle-mediated transport"/>
    <property type="evidence" value="ECO:0007669"/>
    <property type="project" value="TreeGrafter"/>
</dbReference>
<dbReference type="GO" id="GO:0005737">
    <property type="term" value="C:cytoplasm"/>
    <property type="evidence" value="ECO:0007669"/>
    <property type="project" value="GOC"/>
</dbReference>
<dbReference type="Proteomes" id="UP000561438">
    <property type="component" value="Unassembled WGS sequence"/>
</dbReference>
<name>A0A850H2T0_9SPHN</name>
<reference evidence="2 3" key="1">
    <citation type="submission" date="2020-06" db="EMBL/GenBank/DDBJ databases">
        <title>Altererythrobacter sp. HHU K3-1.</title>
        <authorList>
            <person name="Zhang D."/>
            <person name="Xue H."/>
        </authorList>
    </citation>
    <scope>NUCLEOTIDE SEQUENCE [LARGE SCALE GENOMIC DNA]</scope>
    <source>
        <strain evidence="2 3">HHU K3-1</strain>
    </source>
</reference>
<dbReference type="PANTHER" id="PTHR34009">
    <property type="entry name" value="PROTEIN STAR"/>
    <property type="match status" value="1"/>
</dbReference>
<feature type="domain" description="Methyltransferase FkbM" evidence="1">
    <location>
        <begin position="80"/>
        <end position="239"/>
    </location>
</feature>
<dbReference type="GO" id="GO:0016197">
    <property type="term" value="P:endosomal transport"/>
    <property type="evidence" value="ECO:0007669"/>
    <property type="project" value="TreeGrafter"/>
</dbReference>
<dbReference type="GO" id="GO:0032259">
    <property type="term" value="P:methylation"/>
    <property type="evidence" value="ECO:0007669"/>
    <property type="project" value="UniProtKB-KW"/>
</dbReference>
<dbReference type="InterPro" id="IPR006342">
    <property type="entry name" value="FkbM_mtfrase"/>
</dbReference>
<accession>A0A850H2T0</accession>
<dbReference type="EMBL" id="JABWGV010000002">
    <property type="protein sequence ID" value="NVD44890.1"/>
    <property type="molecule type" value="Genomic_DNA"/>
</dbReference>
<dbReference type="InterPro" id="IPR029063">
    <property type="entry name" value="SAM-dependent_MTases_sf"/>
</dbReference>
<dbReference type="PANTHER" id="PTHR34009:SF2">
    <property type="entry name" value="PROTEIN STAR"/>
    <property type="match status" value="1"/>
</dbReference>
<dbReference type="GO" id="GO:0008168">
    <property type="term" value="F:methyltransferase activity"/>
    <property type="evidence" value="ECO:0007669"/>
    <property type="project" value="UniProtKB-KW"/>
</dbReference>
<dbReference type="Gene3D" id="3.40.50.150">
    <property type="entry name" value="Vaccinia Virus protein VP39"/>
    <property type="match status" value="1"/>
</dbReference>
<evidence type="ECO:0000313" key="3">
    <source>
        <dbReference type="Proteomes" id="UP000561438"/>
    </source>
</evidence>
<dbReference type="SUPFAM" id="SSF53335">
    <property type="entry name" value="S-adenosyl-L-methionine-dependent methyltransferases"/>
    <property type="match status" value="1"/>
</dbReference>
<keyword evidence="2" id="KW-0489">Methyltransferase</keyword>
<dbReference type="Pfam" id="PF05050">
    <property type="entry name" value="Methyltransf_21"/>
    <property type="match status" value="1"/>
</dbReference>
<gene>
    <name evidence="2" type="ORF">HUV48_07625</name>
</gene>
<evidence type="ECO:0000259" key="1">
    <source>
        <dbReference type="Pfam" id="PF05050"/>
    </source>
</evidence>
<keyword evidence="2" id="KW-0808">Transferase</keyword>
<sequence>MARRVRRLAARAGIGIVRQRELESLRADRGAGHNLAFLKALPEQAPRLLPLLDASTAQLRQDLFALAITGFKRGGYFVEFGATDGKTLSNTHLLEKKFDWSGILAEPARCWHALLEENRDCIVDRRCVWHTSGERLPFSETGEAELSTIGAFTGSDHHAAARRGAASYDVQTVSLTDLLAQHEAPAEIDYLSIDTEGSEFAILEAFDFARYSIRVITCEHNYTDNRERIRALLEAQGYERRLEHVSQFDDWYVRAA</sequence>
<dbReference type="InterPro" id="IPR053202">
    <property type="entry name" value="EGF_Rcpt_Signaling_Reg"/>
</dbReference>
<comment type="caution">
    <text evidence="2">The sequence shown here is derived from an EMBL/GenBank/DDBJ whole genome shotgun (WGS) entry which is preliminary data.</text>
</comment>
<proteinExistence type="predicted"/>